<sequence length="65" mass="6896">MPIGFNNGTGGSLELAVDTVVAARHPHCILSVSLQGLASIVNTTVRVWKFCSAAIPAWSMPFKRA</sequence>
<reference evidence="1" key="2">
    <citation type="submission" date="2011-02" db="EMBL/GenBank/DDBJ databases">
        <authorList>
            <person name="MacLean D."/>
        </authorList>
    </citation>
    <scope>NUCLEOTIDE SEQUENCE</scope>
</reference>
<dbReference type="AlphaFoldDB" id="F0WVS2"/>
<dbReference type="HOGENOM" id="CLU_2854336_0_0_1"/>
<organism evidence="1">
    <name type="scientific">Albugo laibachii Nc14</name>
    <dbReference type="NCBI Taxonomy" id="890382"/>
    <lineage>
        <taxon>Eukaryota</taxon>
        <taxon>Sar</taxon>
        <taxon>Stramenopiles</taxon>
        <taxon>Oomycota</taxon>
        <taxon>Peronosporomycetes</taxon>
        <taxon>Albuginales</taxon>
        <taxon>Albuginaceae</taxon>
        <taxon>Albugo</taxon>
    </lineage>
</organism>
<evidence type="ECO:0000313" key="1">
    <source>
        <dbReference type="EMBL" id="CCA25518.1"/>
    </source>
</evidence>
<dbReference type="SUPFAM" id="SSF51569">
    <property type="entry name" value="Aldolase"/>
    <property type="match status" value="1"/>
</dbReference>
<dbReference type="EMBL" id="FR824348">
    <property type="protein sequence ID" value="CCA25518.1"/>
    <property type="molecule type" value="Genomic_DNA"/>
</dbReference>
<gene>
    <name evidence="1" type="primary">AlNc14C303G10409</name>
    <name evidence="1" type="ORF">ALNC14_116620</name>
</gene>
<proteinExistence type="predicted"/>
<name>F0WVS2_9STRA</name>
<dbReference type="InterPro" id="IPR013785">
    <property type="entry name" value="Aldolase_TIM"/>
</dbReference>
<reference evidence="1" key="1">
    <citation type="journal article" date="2011" name="PLoS Biol.">
        <title>Gene gain and loss during evolution of obligate parasitism in the white rust pathogen of Arabidopsis thaliana.</title>
        <authorList>
            <person name="Kemen E."/>
            <person name="Gardiner A."/>
            <person name="Schultz-Larsen T."/>
            <person name="Kemen A.C."/>
            <person name="Balmuth A.L."/>
            <person name="Robert-Seilaniantz A."/>
            <person name="Bailey K."/>
            <person name="Holub E."/>
            <person name="Studholme D.J."/>
            <person name="Maclean D."/>
            <person name="Jones J.D."/>
        </authorList>
    </citation>
    <scope>NUCLEOTIDE SEQUENCE</scope>
</reference>
<protein>
    <submittedName>
        <fullName evidence="1">Phospho2dehydro3deoxyheptonate aldolase putative</fullName>
    </submittedName>
</protein>
<accession>F0WVS2</accession>
<dbReference type="Gene3D" id="3.20.20.70">
    <property type="entry name" value="Aldolase class I"/>
    <property type="match status" value="1"/>
</dbReference>